<evidence type="ECO:0000313" key="3">
    <source>
        <dbReference type="Proteomes" id="UP001500889"/>
    </source>
</evidence>
<accession>A0AAU9G9A2</accession>
<dbReference type="EMBL" id="AP029267">
    <property type="protein sequence ID" value="BFG05198.1"/>
    <property type="molecule type" value="Genomic_DNA"/>
</dbReference>
<dbReference type="InterPro" id="IPR010541">
    <property type="entry name" value="Prp3_C"/>
</dbReference>
<dbReference type="Pfam" id="PF05773">
    <property type="entry name" value="RWD"/>
    <property type="match status" value="1"/>
</dbReference>
<dbReference type="Gene3D" id="3.10.110.10">
    <property type="entry name" value="Ubiquitin Conjugating Enzyme"/>
    <property type="match status" value="1"/>
</dbReference>
<gene>
    <name evidence="2" type="ORF">DMAD_03989</name>
</gene>
<dbReference type="InterPro" id="IPR006575">
    <property type="entry name" value="RWD_dom"/>
</dbReference>
<dbReference type="InterPro" id="IPR016135">
    <property type="entry name" value="UBQ-conjugating_enzyme/RWD"/>
</dbReference>
<reference evidence="2 3" key="1">
    <citation type="submission" date="2024-02" db="EMBL/GenBank/DDBJ databases">
        <title>A chromosome-level genome assembly of Drosophila madeirensis, a fruit fly species endemic to Madeira island.</title>
        <authorList>
            <person name="Tomihara K."/>
            <person name="Llopart A."/>
            <person name="Yamamoto D."/>
        </authorList>
    </citation>
    <scope>NUCLEOTIDE SEQUENCE [LARGE SCALE GENOMIC DNA]</scope>
    <source>
        <strain evidence="2 3">RF1</strain>
    </source>
</reference>
<keyword evidence="3" id="KW-1185">Reference proteome</keyword>
<dbReference type="Proteomes" id="UP001500889">
    <property type="component" value="Chromosome E"/>
</dbReference>
<proteinExistence type="predicted"/>
<dbReference type="PANTHER" id="PTHR15955">
    <property type="entry name" value="RWD DOMAIN CONTAINING PROTEIN 2"/>
    <property type="match status" value="1"/>
</dbReference>
<dbReference type="Pfam" id="PF06544">
    <property type="entry name" value="Prp3_C"/>
    <property type="match status" value="1"/>
</dbReference>
<dbReference type="PIRSF" id="PIRSF038021">
    <property type="entry name" value="UCP038021_RWDD2"/>
    <property type="match status" value="1"/>
</dbReference>
<dbReference type="InterPro" id="IPR059181">
    <property type="entry name" value="RWDD2A-B_C"/>
</dbReference>
<sequence>MADEELQTYRRCIGQQLEELEMLSSIYCGTGELQMLDAGVVADFNEFLETDTPPSSLRSHLEYMVKLSIPANQRLDVRVELPHLYPLLEQARVSVHSPLLGKAKGQHLKDELEQYLSERREEDPEPYIFQLLSWLQEQIEALIQRPASEFELPHLEAPEQPQPAAHLERLWIYSHHIKSSAKRQELIRQARQLELTGFSRPGKPGIICVEGQTEQVQEFWRTIKSLRWQKISVVRTEPRQRRRVFETFSEQLFNEEDEGIMNMGQFIKFLEAHGVGYMKSELFGLA</sequence>
<dbReference type="CDD" id="cd23829">
    <property type="entry name" value="RWD_RWDD2"/>
    <property type="match status" value="1"/>
</dbReference>
<feature type="domain" description="RWD" evidence="1">
    <location>
        <begin position="18"/>
        <end position="142"/>
    </location>
</feature>
<dbReference type="PROSITE" id="PS50908">
    <property type="entry name" value="RWD"/>
    <property type="match status" value="1"/>
</dbReference>
<dbReference type="SUPFAM" id="SSF54495">
    <property type="entry name" value="UBC-like"/>
    <property type="match status" value="1"/>
</dbReference>
<name>A0AAU9G9A2_DROMD</name>
<evidence type="ECO:0000259" key="1">
    <source>
        <dbReference type="PROSITE" id="PS50908"/>
    </source>
</evidence>
<dbReference type="AlphaFoldDB" id="A0AAU9G9A2"/>
<dbReference type="InterPro" id="IPR017359">
    <property type="entry name" value="Phi-like"/>
</dbReference>
<evidence type="ECO:0000313" key="2">
    <source>
        <dbReference type="EMBL" id="BFG05198.1"/>
    </source>
</evidence>
<dbReference type="PANTHER" id="PTHR15955:SF8">
    <property type="entry name" value="RWD DOMAIN-CONTAINING PROTEIN 2B-RELATED"/>
    <property type="match status" value="1"/>
</dbReference>
<organism evidence="2 3">
    <name type="scientific">Drosophila madeirensis</name>
    <name type="common">Fruit fly</name>
    <dbReference type="NCBI Taxonomy" id="30013"/>
    <lineage>
        <taxon>Eukaryota</taxon>
        <taxon>Metazoa</taxon>
        <taxon>Ecdysozoa</taxon>
        <taxon>Arthropoda</taxon>
        <taxon>Hexapoda</taxon>
        <taxon>Insecta</taxon>
        <taxon>Pterygota</taxon>
        <taxon>Neoptera</taxon>
        <taxon>Endopterygota</taxon>
        <taxon>Diptera</taxon>
        <taxon>Brachycera</taxon>
        <taxon>Muscomorpha</taxon>
        <taxon>Ephydroidea</taxon>
        <taxon>Drosophilidae</taxon>
        <taxon>Drosophila</taxon>
        <taxon>Sophophora</taxon>
    </lineage>
</organism>
<dbReference type="CDD" id="cd24163">
    <property type="entry name" value="RWDD2_C"/>
    <property type="match status" value="1"/>
</dbReference>
<protein>
    <submittedName>
        <fullName evidence="2">RWD domain-containing protein 2A</fullName>
    </submittedName>
</protein>